<accession>A0A1I0V3X0</accession>
<dbReference type="EMBL" id="FOJU01000001">
    <property type="protein sequence ID" value="SFA70757.1"/>
    <property type="molecule type" value="Genomic_DNA"/>
</dbReference>
<evidence type="ECO:0000313" key="2">
    <source>
        <dbReference type="Proteomes" id="UP000198796"/>
    </source>
</evidence>
<keyword evidence="2" id="KW-1185">Reference proteome</keyword>
<sequence>MRDVAHLLRFGARGPQSYERLYVDPQDVQLSYCKHLPDVPSFSRRHSGAIVGGDWDRATRDIEASPKMRACRLHFEEGQSWEDTGIFDYMMARIENGKPFDSCHNLDDVHERYRQIDALYESIRRAGVIRSRAHHVLGVPREGDGIFIHFGRDGHPIFGMIGNHRMAIARILKLPRIPVQLGVLHKEAFEAGHLTELRQGSAFPERAIST</sequence>
<dbReference type="AlphaFoldDB" id="A0A1I0V3X0"/>
<dbReference type="Proteomes" id="UP000198796">
    <property type="component" value="Unassembled WGS sequence"/>
</dbReference>
<protein>
    <submittedName>
        <fullName evidence="1">Uncharacterized protein</fullName>
    </submittedName>
</protein>
<evidence type="ECO:0000313" key="1">
    <source>
        <dbReference type="EMBL" id="SFA70757.1"/>
    </source>
</evidence>
<name>A0A1I0V3X0_9RHOB</name>
<gene>
    <name evidence="1" type="ORF">SAMN05421688_0248</name>
</gene>
<reference evidence="1 2" key="1">
    <citation type="submission" date="2016-10" db="EMBL/GenBank/DDBJ databases">
        <authorList>
            <person name="de Groot N.N."/>
        </authorList>
    </citation>
    <scope>NUCLEOTIDE SEQUENCE [LARGE SCALE GENOMIC DNA]</scope>
    <source>
        <strain evidence="1 2">DSM 29316</strain>
    </source>
</reference>
<proteinExistence type="predicted"/>
<organism evidence="1 2">
    <name type="scientific">Poseidonocella pacifica</name>
    <dbReference type="NCBI Taxonomy" id="871651"/>
    <lineage>
        <taxon>Bacteria</taxon>
        <taxon>Pseudomonadati</taxon>
        <taxon>Pseudomonadota</taxon>
        <taxon>Alphaproteobacteria</taxon>
        <taxon>Rhodobacterales</taxon>
        <taxon>Roseobacteraceae</taxon>
        <taxon>Poseidonocella</taxon>
    </lineage>
</organism>